<evidence type="ECO:0000313" key="2">
    <source>
        <dbReference type="Proteomes" id="UP000078559"/>
    </source>
</evidence>
<name>A0A194WD48_CYTMA</name>
<sequence>MARAGVPVGCAPHEQEDGDGPPVVLLHLVPEHGAGSLRGTARCGLAATSAAVRDVVHLGGDLEDGARVLGAAVVVVVDVEDVGGAVVDVAAVLGGQAQAAVARDVVGLVELRDVRDEDGGAEDGDVGVQVVVGQVEHCLALGHRQAVGPLDGAREGLVRRVERRLPHVAELVDPPGISRLVGHIVEEYDDARVVDDHLGQRRPGRHVHGLERRRVDVVQDARLVDVGGVQVRRRVIAVLEQDGHDVEAVRCHPVLYIYEPVRDTAGIEDVTGRVAEVRYGVVDRPVHLALEEAHAIVQLLCHGEGLVRRRVARPDERGVVAPDVGDVAVPAVAELDGWVLVTVGAVDVDEAVVEKFPVSVPVTVDVIVMEPERYVSVSLVRCAVSVSVALSVAESTPLPASAHEAITAD</sequence>
<gene>
    <name evidence="1" type="ORF">VM1G_11956</name>
</gene>
<dbReference type="EMBL" id="CM003109">
    <property type="protein sequence ID" value="KUI74277.1"/>
    <property type="molecule type" value="Genomic_DNA"/>
</dbReference>
<organism evidence="1 2">
    <name type="scientific">Cytospora mali</name>
    <name type="common">Apple Valsa canker fungus</name>
    <name type="synonym">Valsa mali</name>
    <dbReference type="NCBI Taxonomy" id="578113"/>
    <lineage>
        <taxon>Eukaryota</taxon>
        <taxon>Fungi</taxon>
        <taxon>Dikarya</taxon>
        <taxon>Ascomycota</taxon>
        <taxon>Pezizomycotina</taxon>
        <taxon>Sordariomycetes</taxon>
        <taxon>Sordariomycetidae</taxon>
        <taxon>Diaporthales</taxon>
        <taxon>Cytosporaceae</taxon>
        <taxon>Cytospora</taxon>
    </lineage>
</organism>
<accession>A0A194WD48</accession>
<dbReference type="AlphaFoldDB" id="A0A194WD48"/>
<evidence type="ECO:0000313" key="1">
    <source>
        <dbReference type="EMBL" id="KUI74277.1"/>
    </source>
</evidence>
<keyword evidence="2" id="KW-1185">Reference proteome</keyword>
<protein>
    <submittedName>
        <fullName evidence="1">Uncharacterized protein</fullName>
    </submittedName>
</protein>
<proteinExistence type="predicted"/>
<reference evidence="1" key="1">
    <citation type="submission" date="2014-12" db="EMBL/GenBank/DDBJ databases">
        <title>Genome Sequence of Valsa Canker Pathogens Uncovers a Specific Adaption of Colonization on Woody Bark.</title>
        <authorList>
            <person name="Yin Z."/>
            <person name="Liu H."/>
            <person name="Gao X."/>
            <person name="Li Z."/>
            <person name="Song N."/>
            <person name="Ke X."/>
            <person name="Dai Q."/>
            <person name="Wu Y."/>
            <person name="Sun Y."/>
            <person name="Xu J.-R."/>
            <person name="Kang Z.K."/>
            <person name="Wang L."/>
            <person name="Huang L."/>
        </authorList>
    </citation>
    <scope>NUCLEOTIDE SEQUENCE [LARGE SCALE GENOMIC DNA]</scope>
    <source>
        <strain evidence="1">03-8</strain>
    </source>
</reference>
<dbReference type="Proteomes" id="UP000078559">
    <property type="component" value="Chromosome 12"/>
</dbReference>